<feature type="transmembrane region" description="Helical" evidence="5">
    <location>
        <begin position="475"/>
        <end position="499"/>
    </location>
</feature>
<organism evidence="7 8">
    <name type="scientific">Loxostege sticticalis</name>
    <name type="common">Beet webworm moth</name>
    <dbReference type="NCBI Taxonomy" id="481309"/>
    <lineage>
        <taxon>Eukaryota</taxon>
        <taxon>Metazoa</taxon>
        <taxon>Ecdysozoa</taxon>
        <taxon>Arthropoda</taxon>
        <taxon>Hexapoda</taxon>
        <taxon>Insecta</taxon>
        <taxon>Pterygota</taxon>
        <taxon>Neoptera</taxon>
        <taxon>Endopterygota</taxon>
        <taxon>Lepidoptera</taxon>
        <taxon>Glossata</taxon>
        <taxon>Ditrysia</taxon>
        <taxon>Pyraloidea</taxon>
        <taxon>Crambidae</taxon>
        <taxon>Pyraustinae</taxon>
        <taxon>Loxostege</taxon>
    </lineage>
</organism>
<feature type="signal peptide" evidence="6">
    <location>
        <begin position="1"/>
        <end position="15"/>
    </location>
</feature>
<sequence>MKCLVFLLILPVVYSARILGLFPIPSVSHQVVFRKLTLELARRGHKLVIITPNPALPKDRPKDNVTEIDISFAYDNLRKSFKDGANLMKRGVVLSPDVLIGDQSTKTMLDLFIDILEYPEVKKLTTDKTQHFDLIILEAYNAYTLIITEIFKAPTIWISSLHAYAESYEVMGAVARHPMLYPFVFRENFADLSVLDKIREIKLEYDFYKSTKRTEALEDEALKEHFGPDTPNVSELKKNIDLLLVNSNPLYCNNRPVPPNVVYVGALHLEPLKELPKDLKTYLDDSKNGVIYVSLGTNVMTALMDKELVNAFLTAFKALPYDILWKFDTDLENVPENVKIQKWFPQRDLLVHPKIKLFVTQGGLQSTDEAIDAGVPLVGIPMLGDQYYNVHKYTEHGIGVRLDALTLDAKSLLDGINTVLNDDSYRHNIRQLKVLMNDHPQTPLERAVWWTEYVIRHRGAKHFRSPAANMPCSEYLMADVVITVISFVFLVVVALYLVVRSVVSAIFGMNVKVKRS</sequence>
<evidence type="ECO:0000256" key="4">
    <source>
        <dbReference type="RuleBase" id="RU003718"/>
    </source>
</evidence>
<comment type="subcellular location">
    <subcellularLocation>
        <location evidence="5">Membrane</location>
        <topology evidence="5">Single-pass membrane protein</topology>
    </subcellularLocation>
</comment>
<dbReference type="PANTHER" id="PTHR48043:SF145">
    <property type="entry name" value="FI06409P-RELATED"/>
    <property type="match status" value="1"/>
</dbReference>
<dbReference type="EC" id="2.4.1.17" evidence="5"/>
<protein>
    <recommendedName>
        <fullName evidence="5">UDP-glucuronosyltransferase</fullName>
        <ecNumber evidence="5">2.4.1.17</ecNumber>
    </recommendedName>
</protein>
<dbReference type="InterPro" id="IPR035595">
    <property type="entry name" value="UDP_glycos_trans_CS"/>
</dbReference>
<evidence type="ECO:0000256" key="5">
    <source>
        <dbReference type="RuleBase" id="RU362059"/>
    </source>
</evidence>
<gene>
    <name evidence="7" type="ORF">ABMA27_009825</name>
</gene>
<dbReference type="Proteomes" id="UP001549920">
    <property type="component" value="Unassembled WGS sequence"/>
</dbReference>
<dbReference type="CDD" id="cd03784">
    <property type="entry name" value="GT1_Gtf-like"/>
    <property type="match status" value="1"/>
</dbReference>
<accession>A0ABR3H6K5</accession>
<dbReference type="InterPro" id="IPR002213">
    <property type="entry name" value="UDP_glucos_trans"/>
</dbReference>
<dbReference type="Gene3D" id="3.40.50.2000">
    <property type="entry name" value="Glycogen Phosphorylase B"/>
    <property type="match status" value="2"/>
</dbReference>
<name>A0ABR3H6K5_LOXSC</name>
<comment type="caution">
    <text evidence="7">The sequence shown here is derived from an EMBL/GenBank/DDBJ whole genome shotgun (WGS) entry which is preliminary data.</text>
</comment>
<dbReference type="PROSITE" id="PS00375">
    <property type="entry name" value="UDPGT"/>
    <property type="match status" value="1"/>
</dbReference>
<feature type="chain" id="PRO_5046935214" description="UDP-glucuronosyltransferase" evidence="6">
    <location>
        <begin position="16"/>
        <end position="516"/>
    </location>
</feature>
<keyword evidence="2 4" id="KW-0328">Glycosyltransferase</keyword>
<keyword evidence="5" id="KW-0812">Transmembrane</keyword>
<evidence type="ECO:0000256" key="1">
    <source>
        <dbReference type="ARBA" id="ARBA00009995"/>
    </source>
</evidence>
<evidence type="ECO:0000256" key="6">
    <source>
        <dbReference type="SAM" id="SignalP"/>
    </source>
</evidence>
<dbReference type="InterPro" id="IPR050271">
    <property type="entry name" value="UDP-glycosyltransferase"/>
</dbReference>
<comment type="catalytic activity">
    <reaction evidence="5">
        <text>glucuronate acceptor + UDP-alpha-D-glucuronate = acceptor beta-D-glucuronoside + UDP + H(+)</text>
        <dbReference type="Rhea" id="RHEA:21032"/>
        <dbReference type="ChEBI" id="CHEBI:15378"/>
        <dbReference type="ChEBI" id="CHEBI:58052"/>
        <dbReference type="ChEBI" id="CHEBI:58223"/>
        <dbReference type="ChEBI" id="CHEBI:132367"/>
        <dbReference type="ChEBI" id="CHEBI:132368"/>
        <dbReference type="EC" id="2.4.1.17"/>
    </reaction>
</comment>
<dbReference type="Pfam" id="PF00201">
    <property type="entry name" value="UDPGT"/>
    <property type="match status" value="1"/>
</dbReference>
<evidence type="ECO:0000256" key="3">
    <source>
        <dbReference type="ARBA" id="ARBA00022679"/>
    </source>
</evidence>
<keyword evidence="5" id="KW-0472">Membrane</keyword>
<reference evidence="7 8" key="1">
    <citation type="submission" date="2024-06" db="EMBL/GenBank/DDBJ databases">
        <title>A chromosome-level genome assembly of beet webworm, Loxostege sticticalis.</title>
        <authorList>
            <person name="Zhang Y."/>
        </authorList>
    </citation>
    <scope>NUCLEOTIDE SEQUENCE [LARGE SCALE GENOMIC DNA]</scope>
    <source>
        <strain evidence="7">AQ026</strain>
        <tissue evidence="7">Whole body</tissue>
    </source>
</reference>
<keyword evidence="8" id="KW-1185">Reference proteome</keyword>
<comment type="similarity">
    <text evidence="1 4">Belongs to the UDP-glycosyltransferase family.</text>
</comment>
<dbReference type="PANTHER" id="PTHR48043">
    <property type="entry name" value="EG:EG0003.4 PROTEIN-RELATED"/>
    <property type="match status" value="1"/>
</dbReference>
<proteinExistence type="inferred from homology"/>
<evidence type="ECO:0000313" key="8">
    <source>
        <dbReference type="Proteomes" id="UP001549920"/>
    </source>
</evidence>
<dbReference type="EMBL" id="JBEUOH010000025">
    <property type="protein sequence ID" value="KAL0860436.1"/>
    <property type="molecule type" value="Genomic_DNA"/>
</dbReference>
<keyword evidence="5" id="KW-1133">Transmembrane helix</keyword>
<keyword evidence="3 4" id="KW-0808">Transferase</keyword>
<dbReference type="SUPFAM" id="SSF53756">
    <property type="entry name" value="UDP-Glycosyltransferase/glycogen phosphorylase"/>
    <property type="match status" value="1"/>
</dbReference>
<keyword evidence="6" id="KW-0732">Signal</keyword>
<evidence type="ECO:0000256" key="2">
    <source>
        <dbReference type="ARBA" id="ARBA00022676"/>
    </source>
</evidence>
<evidence type="ECO:0000313" key="7">
    <source>
        <dbReference type="EMBL" id="KAL0860436.1"/>
    </source>
</evidence>